<dbReference type="InterPro" id="IPR000415">
    <property type="entry name" value="Nitroreductase-like"/>
</dbReference>
<keyword evidence="5" id="KW-1185">Reference proteome</keyword>
<protein>
    <submittedName>
        <fullName evidence="4">Nitroreductase family protein</fullName>
    </submittedName>
</protein>
<dbReference type="Gene3D" id="3.40.109.10">
    <property type="entry name" value="NADH Oxidase"/>
    <property type="match status" value="1"/>
</dbReference>
<dbReference type="PANTHER" id="PTHR43673">
    <property type="entry name" value="NAD(P)H NITROREDUCTASE YDGI-RELATED"/>
    <property type="match status" value="1"/>
</dbReference>
<dbReference type="Pfam" id="PF00881">
    <property type="entry name" value="Nitroreductase"/>
    <property type="match status" value="1"/>
</dbReference>
<comment type="caution">
    <text evidence="4">The sequence shown here is derived from an EMBL/GenBank/DDBJ whole genome shotgun (WGS) entry which is preliminary data.</text>
</comment>
<dbReference type="PANTHER" id="PTHR43673:SF10">
    <property type="entry name" value="NADH DEHYDROGENASE_NAD(P)H NITROREDUCTASE XCC3605-RELATED"/>
    <property type="match status" value="1"/>
</dbReference>
<evidence type="ECO:0000256" key="2">
    <source>
        <dbReference type="ARBA" id="ARBA00023002"/>
    </source>
</evidence>
<accession>A0ABT8KX38</accession>
<evidence type="ECO:0000256" key="1">
    <source>
        <dbReference type="ARBA" id="ARBA00007118"/>
    </source>
</evidence>
<dbReference type="RefSeq" id="WP_346755387.1">
    <property type="nucleotide sequence ID" value="NZ_JAUJEA010000018.1"/>
</dbReference>
<evidence type="ECO:0000259" key="3">
    <source>
        <dbReference type="Pfam" id="PF00881"/>
    </source>
</evidence>
<feature type="domain" description="Nitroreductase" evidence="3">
    <location>
        <begin position="16"/>
        <end position="76"/>
    </location>
</feature>
<sequence length="197" mass="22511">MIEKEAITDFDVHELIKKRWSPRAFSTKPVDLIVIKELLEAARWSASSFNEQPWRFIVGIKDQNKAYEKILDALVEFNQLWAKNAPVLILACGSRKFEHNGKDNRHYAYDVGQAVASLAIQATDANLYLHQMAGFDPGKAQEALNIPNDYDPLTVIALGYKDSPDTLNDKLKEMELKERTRRPLSEICFGDTWNFPL</sequence>
<keyword evidence="2" id="KW-0560">Oxidoreductase</keyword>
<organism evidence="4 5">
    <name type="scientific">Splendidivirga corallicola</name>
    <dbReference type="NCBI Taxonomy" id="3051826"/>
    <lineage>
        <taxon>Bacteria</taxon>
        <taxon>Pseudomonadati</taxon>
        <taxon>Bacteroidota</taxon>
        <taxon>Cytophagia</taxon>
        <taxon>Cytophagales</taxon>
        <taxon>Splendidivirgaceae</taxon>
        <taxon>Splendidivirga</taxon>
    </lineage>
</organism>
<name>A0ABT8KX38_9BACT</name>
<proteinExistence type="inferred from homology"/>
<dbReference type="CDD" id="cd02138">
    <property type="entry name" value="TdsD-like"/>
    <property type="match status" value="1"/>
</dbReference>
<dbReference type="EMBL" id="JAUJEA010000018">
    <property type="protein sequence ID" value="MDN5205366.1"/>
    <property type="molecule type" value="Genomic_DNA"/>
</dbReference>
<evidence type="ECO:0000313" key="5">
    <source>
        <dbReference type="Proteomes" id="UP001172082"/>
    </source>
</evidence>
<evidence type="ECO:0000313" key="4">
    <source>
        <dbReference type="EMBL" id="MDN5205366.1"/>
    </source>
</evidence>
<dbReference type="SUPFAM" id="SSF55469">
    <property type="entry name" value="FMN-dependent nitroreductase-like"/>
    <property type="match status" value="1"/>
</dbReference>
<gene>
    <name evidence="4" type="ORF">QQ008_28535</name>
</gene>
<dbReference type="InterPro" id="IPR029479">
    <property type="entry name" value="Nitroreductase"/>
</dbReference>
<dbReference type="Proteomes" id="UP001172082">
    <property type="component" value="Unassembled WGS sequence"/>
</dbReference>
<reference evidence="4" key="1">
    <citation type="submission" date="2023-06" db="EMBL/GenBank/DDBJ databases">
        <title>Genomic of Parafulvivirga corallium.</title>
        <authorList>
            <person name="Wang G."/>
        </authorList>
    </citation>
    <scope>NUCLEOTIDE SEQUENCE</scope>
    <source>
        <strain evidence="4">BMA10</strain>
    </source>
</reference>
<comment type="similarity">
    <text evidence="1">Belongs to the nitroreductase family.</text>
</comment>